<feature type="domain" description="Protein kinase" evidence="6">
    <location>
        <begin position="1"/>
        <end position="134"/>
    </location>
</feature>
<accession>A0ABU7B8L1</accession>
<dbReference type="Pfam" id="PF00069">
    <property type="entry name" value="Pkinase"/>
    <property type="match status" value="1"/>
</dbReference>
<keyword evidence="4" id="KW-0418">Kinase</keyword>
<keyword evidence="2" id="KW-0808">Transferase</keyword>
<dbReference type="SUPFAM" id="SSF56112">
    <property type="entry name" value="Protein kinase-like (PK-like)"/>
    <property type="match status" value="1"/>
</dbReference>
<protein>
    <recommendedName>
        <fullName evidence="6">Protein kinase domain-containing protein</fullName>
    </recommendedName>
</protein>
<proteinExistence type="predicted"/>
<evidence type="ECO:0000259" key="6">
    <source>
        <dbReference type="PROSITE" id="PS50011"/>
    </source>
</evidence>
<keyword evidence="5" id="KW-0067">ATP-binding</keyword>
<gene>
    <name evidence="7" type="ORF">ATANTOWER_026334</name>
</gene>
<evidence type="ECO:0000256" key="2">
    <source>
        <dbReference type="ARBA" id="ARBA00022679"/>
    </source>
</evidence>
<dbReference type="PROSITE" id="PS50011">
    <property type="entry name" value="PROTEIN_KINASE_DOM"/>
    <property type="match status" value="1"/>
</dbReference>
<evidence type="ECO:0000313" key="8">
    <source>
        <dbReference type="Proteomes" id="UP001345963"/>
    </source>
</evidence>
<keyword evidence="3" id="KW-0547">Nucleotide-binding</keyword>
<evidence type="ECO:0000256" key="3">
    <source>
        <dbReference type="ARBA" id="ARBA00022741"/>
    </source>
</evidence>
<keyword evidence="1" id="KW-0723">Serine/threonine-protein kinase</keyword>
<dbReference type="PANTHER" id="PTHR24355:SF1">
    <property type="entry name" value="RIBOSOMAL PROTEIN S6 KINASE-RELATED PROTEIN"/>
    <property type="match status" value="1"/>
</dbReference>
<evidence type="ECO:0000256" key="5">
    <source>
        <dbReference type="ARBA" id="ARBA00022840"/>
    </source>
</evidence>
<comment type="caution">
    <text evidence="7">The sequence shown here is derived from an EMBL/GenBank/DDBJ whole genome shotgun (WGS) entry which is preliminary data.</text>
</comment>
<evidence type="ECO:0000256" key="1">
    <source>
        <dbReference type="ARBA" id="ARBA00022527"/>
    </source>
</evidence>
<evidence type="ECO:0000256" key="4">
    <source>
        <dbReference type="ARBA" id="ARBA00022777"/>
    </source>
</evidence>
<dbReference type="InterPro" id="IPR011009">
    <property type="entry name" value="Kinase-like_dom_sf"/>
</dbReference>
<dbReference type="InterPro" id="IPR000719">
    <property type="entry name" value="Prot_kinase_dom"/>
</dbReference>
<feature type="non-terminal residue" evidence="7">
    <location>
        <position position="1"/>
    </location>
</feature>
<dbReference type="EMBL" id="JAHUTI010045563">
    <property type="protein sequence ID" value="MED6246927.1"/>
    <property type="molecule type" value="Genomic_DNA"/>
</dbReference>
<dbReference type="PANTHER" id="PTHR24355">
    <property type="entry name" value="G PROTEIN-COUPLED RECEPTOR KINASE/RIBOSOMAL PROTEIN S6 KINASE"/>
    <property type="match status" value="1"/>
</dbReference>
<dbReference type="Proteomes" id="UP001345963">
    <property type="component" value="Unassembled WGS sequence"/>
</dbReference>
<evidence type="ECO:0000313" key="7">
    <source>
        <dbReference type="EMBL" id="MED6246927.1"/>
    </source>
</evidence>
<organism evidence="7 8">
    <name type="scientific">Ataeniobius toweri</name>
    <dbReference type="NCBI Taxonomy" id="208326"/>
    <lineage>
        <taxon>Eukaryota</taxon>
        <taxon>Metazoa</taxon>
        <taxon>Chordata</taxon>
        <taxon>Craniata</taxon>
        <taxon>Vertebrata</taxon>
        <taxon>Euteleostomi</taxon>
        <taxon>Actinopterygii</taxon>
        <taxon>Neopterygii</taxon>
        <taxon>Teleostei</taxon>
        <taxon>Neoteleostei</taxon>
        <taxon>Acanthomorphata</taxon>
        <taxon>Ovalentaria</taxon>
        <taxon>Atherinomorphae</taxon>
        <taxon>Cyprinodontiformes</taxon>
        <taxon>Goodeidae</taxon>
        <taxon>Ataeniobius</taxon>
    </lineage>
</organism>
<reference evidence="7 8" key="1">
    <citation type="submission" date="2021-07" db="EMBL/GenBank/DDBJ databases">
        <authorList>
            <person name="Palmer J.M."/>
        </authorList>
    </citation>
    <scope>NUCLEOTIDE SEQUENCE [LARGE SCALE GENOMIC DNA]</scope>
    <source>
        <strain evidence="7 8">AT_MEX2019</strain>
        <tissue evidence="7">Muscle</tissue>
    </source>
</reference>
<dbReference type="Gene3D" id="1.10.510.10">
    <property type="entry name" value="Transferase(Phosphotransferase) domain 1"/>
    <property type="match status" value="1"/>
</dbReference>
<keyword evidence="8" id="KW-1185">Reference proteome</keyword>
<sequence length="134" mass="15552">VLPKSEILKHGVLEQSKEEVIIQRQLKHPFIHSLQDCWQTQRLLFIMFDYCSAGDLYTYWLLKGQFDEDEVRLLAAELGSALGLCVCMCVSSTMFITLTSNLQRCVKLTEWIWICFTFPGFLHNLGIIHRDVKV</sequence>
<name>A0ABU7B8L1_9TELE</name>